<feature type="transmembrane region" description="Helical" evidence="5">
    <location>
        <begin position="221"/>
        <end position="240"/>
    </location>
</feature>
<dbReference type="EMBL" id="BAAAQT010000006">
    <property type="protein sequence ID" value="GAA2173906.1"/>
    <property type="molecule type" value="Genomic_DNA"/>
</dbReference>
<organism evidence="6 7">
    <name type="scientific">Agrococcus versicolor</name>
    <dbReference type="NCBI Taxonomy" id="501482"/>
    <lineage>
        <taxon>Bacteria</taxon>
        <taxon>Bacillati</taxon>
        <taxon>Actinomycetota</taxon>
        <taxon>Actinomycetes</taxon>
        <taxon>Micrococcales</taxon>
        <taxon>Microbacteriaceae</taxon>
        <taxon>Agrococcus</taxon>
    </lineage>
</organism>
<evidence type="ECO:0000256" key="2">
    <source>
        <dbReference type="ARBA" id="ARBA00022692"/>
    </source>
</evidence>
<feature type="transmembrane region" description="Helical" evidence="5">
    <location>
        <begin position="158"/>
        <end position="175"/>
    </location>
</feature>
<sequence length="468" mass="49709">MTETAKHRAGDTFVEGDPYVLDAAKIQDPPKGWRASMRLLGPGMITSAAIVGSGELITATTLGAQVGFMLLWLVFVSTFVKVAVQIELARWTISTGKPALFGYDLVPPRIFKRGWISYLSVLMVLQFVTSQAGVIATSGLALSILMPVLGPPASTASIGFWVALLVIAAVAIHIANRYSIVERVSTVLVVLVTAAAVVLVFGIQATPFAWDGADVGSGLTFQLALGAVGVAISMFGLTGVGAGEVTSYSFWCVEKGYAAWTGPNDGSEAWATRARGWISVMKMDAWVAWVVYTISTAAFYVLGAAVLHPQGLVPEGSEVLTTISRIFSDTLGPWAGVAFLVFAAITLYKTILANVPSLSRLTVAAFAIFGAFDWSDATRRARWLRIMMVVMPVLWGLLGVVVNAPLALILIGGTLNAFYLIAVAIATVYLSFTQTDRRIKDGKVTTVYLVVSAIAIVAVGVFGLVNLF</sequence>
<keyword evidence="4 5" id="KW-0472">Membrane</keyword>
<protein>
    <submittedName>
        <fullName evidence="6">Nramp family divalent metal transporter</fullName>
    </submittedName>
</protein>
<name>A0ABP5MMC1_9MICO</name>
<feature type="transmembrane region" description="Helical" evidence="5">
    <location>
        <begin position="39"/>
        <end position="60"/>
    </location>
</feature>
<dbReference type="InterPro" id="IPR001046">
    <property type="entry name" value="NRAMP_fam"/>
</dbReference>
<proteinExistence type="predicted"/>
<feature type="transmembrane region" description="Helical" evidence="5">
    <location>
        <begin position="187"/>
        <end position="209"/>
    </location>
</feature>
<feature type="transmembrane region" description="Helical" evidence="5">
    <location>
        <begin position="66"/>
        <end position="84"/>
    </location>
</feature>
<feature type="transmembrane region" description="Helical" evidence="5">
    <location>
        <begin position="383"/>
        <end position="402"/>
    </location>
</feature>
<dbReference type="Pfam" id="PF01566">
    <property type="entry name" value="Nramp"/>
    <property type="match status" value="1"/>
</dbReference>
<dbReference type="PANTHER" id="PTHR11706">
    <property type="entry name" value="SOLUTE CARRIER PROTEIN FAMILY 11 MEMBER"/>
    <property type="match status" value="1"/>
</dbReference>
<evidence type="ECO:0000313" key="7">
    <source>
        <dbReference type="Proteomes" id="UP001501599"/>
    </source>
</evidence>
<feature type="transmembrane region" description="Helical" evidence="5">
    <location>
        <begin position="285"/>
        <end position="307"/>
    </location>
</feature>
<dbReference type="Proteomes" id="UP001501599">
    <property type="component" value="Unassembled WGS sequence"/>
</dbReference>
<feature type="transmembrane region" description="Helical" evidence="5">
    <location>
        <begin position="444"/>
        <end position="465"/>
    </location>
</feature>
<keyword evidence="7" id="KW-1185">Reference proteome</keyword>
<evidence type="ECO:0000256" key="3">
    <source>
        <dbReference type="ARBA" id="ARBA00022989"/>
    </source>
</evidence>
<dbReference type="PANTHER" id="PTHR11706:SF3">
    <property type="entry name" value="METAL ION TRANSPORT PROTEIN"/>
    <property type="match status" value="1"/>
</dbReference>
<keyword evidence="2 5" id="KW-0812">Transmembrane</keyword>
<feature type="transmembrane region" description="Helical" evidence="5">
    <location>
        <begin position="331"/>
        <end position="351"/>
    </location>
</feature>
<feature type="transmembrane region" description="Helical" evidence="5">
    <location>
        <begin position="118"/>
        <end position="146"/>
    </location>
</feature>
<evidence type="ECO:0000313" key="6">
    <source>
        <dbReference type="EMBL" id="GAA2173906.1"/>
    </source>
</evidence>
<reference evidence="7" key="1">
    <citation type="journal article" date="2019" name="Int. J. Syst. Evol. Microbiol.">
        <title>The Global Catalogue of Microorganisms (GCM) 10K type strain sequencing project: providing services to taxonomists for standard genome sequencing and annotation.</title>
        <authorList>
            <consortium name="The Broad Institute Genomics Platform"/>
            <consortium name="The Broad Institute Genome Sequencing Center for Infectious Disease"/>
            <person name="Wu L."/>
            <person name="Ma J."/>
        </authorList>
    </citation>
    <scope>NUCLEOTIDE SEQUENCE [LARGE SCALE GENOMIC DNA]</scope>
    <source>
        <strain evidence="7">JCM 16026</strain>
    </source>
</reference>
<comment type="subcellular location">
    <subcellularLocation>
        <location evidence="1">Membrane</location>
        <topology evidence="1">Multi-pass membrane protein</topology>
    </subcellularLocation>
</comment>
<keyword evidence="3 5" id="KW-1133">Transmembrane helix</keyword>
<comment type="caution">
    <text evidence="6">The sequence shown here is derived from an EMBL/GenBank/DDBJ whole genome shotgun (WGS) entry which is preliminary data.</text>
</comment>
<evidence type="ECO:0000256" key="1">
    <source>
        <dbReference type="ARBA" id="ARBA00004141"/>
    </source>
</evidence>
<dbReference type="NCBIfam" id="NF037982">
    <property type="entry name" value="Nramp_1"/>
    <property type="match status" value="1"/>
</dbReference>
<dbReference type="RefSeq" id="WP_344342774.1">
    <property type="nucleotide sequence ID" value="NZ_BAAAQT010000006.1"/>
</dbReference>
<evidence type="ECO:0000256" key="5">
    <source>
        <dbReference type="SAM" id="Phobius"/>
    </source>
</evidence>
<gene>
    <name evidence="6" type="ORF">GCM10009846_17750</name>
</gene>
<accession>A0ABP5MMC1</accession>
<feature type="transmembrane region" description="Helical" evidence="5">
    <location>
        <begin position="408"/>
        <end position="432"/>
    </location>
</feature>
<evidence type="ECO:0000256" key="4">
    <source>
        <dbReference type="ARBA" id="ARBA00023136"/>
    </source>
</evidence>